<gene>
    <name evidence="1" type="ORF">DBW69_02165</name>
</gene>
<dbReference type="EMBL" id="QOQF01000004">
    <property type="protein sequence ID" value="RCL77963.1"/>
    <property type="molecule type" value="Genomic_DNA"/>
</dbReference>
<dbReference type="PANTHER" id="PTHR47623:SF1">
    <property type="entry name" value="OS09G0287300 PROTEIN"/>
    <property type="match status" value="1"/>
</dbReference>
<dbReference type="Gene3D" id="3.40.50.1240">
    <property type="entry name" value="Phosphoglycerate mutase-like"/>
    <property type="match status" value="1"/>
</dbReference>
<sequence length="167" mass="19189">MVKLLLWRHAKSDWDTPELDDHERPLNKRGRRDREIMARYIENNFAPTLVICSTARRTRETVVTLCNHDIITYSSDLYQAMHTDLMNIAKRNGGDHDCILLVAHNPGMEMFAGRMAQTSPEIAERFAMKYPTCSVACISWDCDWADISFDNGGVIDYENPSRLIGHE</sequence>
<reference evidence="1 2" key="1">
    <citation type="journal article" date="2018" name="Microbiome">
        <title>Fine metagenomic profile of the Mediterranean stratified and mixed water columns revealed by assembly and recruitment.</title>
        <authorList>
            <person name="Haro-Moreno J.M."/>
            <person name="Lopez-Perez M."/>
            <person name="De La Torre J.R."/>
            <person name="Picazo A."/>
            <person name="Camacho A."/>
            <person name="Rodriguez-Valera F."/>
        </authorList>
    </citation>
    <scope>NUCLEOTIDE SEQUENCE [LARGE SCALE GENOMIC DNA]</scope>
    <source>
        <strain evidence="1">MED-G55</strain>
    </source>
</reference>
<comment type="caution">
    <text evidence="1">The sequence shown here is derived from an EMBL/GenBank/DDBJ whole genome shotgun (WGS) entry which is preliminary data.</text>
</comment>
<dbReference type="InterPro" id="IPR029033">
    <property type="entry name" value="His_PPase_superfam"/>
</dbReference>
<dbReference type="Proteomes" id="UP000252132">
    <property type="component" value="Unassembled WGS sequence"/>
</dbReference>
<dbReference type="SUPFAM" id="SSF53254">
    <property type="entry name" value="Phosphoglycerate mutase-like"/>
    <property type="match status" value="1"/>
</dbReference>
<organism evidence="1 2">
    <name type="scientific">PS1 clade bacterium</name>
    <dbReference type="NCBI Taxonomy" id="2175152"/>
    <lineage>
        <taxon>Bacteria</taxon>
        <taxon>Pseudomonadati</taxon>
        <taxon>Pseudomonadota</taxon>
        <taxon>Alphaproteobacteria</taxon>
        <taxon>PS1 clade</taxon>
    </lineage>
</organism>
<dbReference type="AlphaFoldDB" id="A0A368E339"/>
<name>A0A368E339_9PROT</name>
<dbReference type="InterPro" id="IPR013078">
    <property type="entry name" value="His_Pase_superF_clade-1"/>
</dbReference>
<protein>
    <submittedName>
        <fullName evidence="1">Histidine phosphatase family protein</fullName>
    </submittedName>
</protein>
<dbReference type="Pfam" id="PF00300">
    <property type="entry name" value="His_Phos_1"/>
    <property type="match status" value="1"/>
</dbReference>
<dbReference type="SMART" id="SM00855">
    <property type="entry name" value="PGAM"/>
    <property type="match status" value="1"/>
</dbReference>
<dbReference type="PANTHER" id="PTHR47623">
    <property type="entry name" value="OS09G0287300 PROTEIN"/>
    <property type="match status" value="1"/>
</dbReference>
<accession>A0A368E339</accession>
<evidence type="ECO:0000313" key="2">
    <source>
        <dbReference type="Proteomes" id="UP000252132"/>
    </source>
</evidence>
<proteinExistence type="predicted"/>
<evidence type="ECO:0000313" key="1">
    <source>
        <dbReference type="EMBL" id="RCL77963.1"/>
    </source>
</evidence>
<dbReference type="CDD" id="cd07067">
    <property type="entry name" value="HP_PGM_like"/>
    <property type="match status" value="1"/>
</dbReference>